<comment type="caution">
    <text evidence="1">The sequence shown here is derived from an EMBL/GenBank/DDBJ whole genome shotgun (WGS) entry which is preliminary data.</text>
</comment>
<protein>
    <submittedName>
        <fullName evidence="1">Uncharacterized protein</fullName>
    </submittedName>
</protein>
<keyword evidence="2" id="KW-1185">Reference proteome</keyword>
<evidence type="ECO:0000313" key="1">
    <source>
        <dbReference type="EMBL" id="KAI3710298.1"/>
    </source>
</evidence>
<sequence>MIKNRLSTRRYRYRGVETLDPITAIIRLPSPDSDEHVCPMPTCCLRIRPERKDVSVGGLLVDEIRGSIRAINPLKAIDPGLIYDLKADDYILFLCNNGYTKDQIKRIISLVPGTDVNCPKEFMSDTNLNYPSITVSSLESTVTIKRTVRNVGGKIRSMYFARIVSPHV</sequence>
<gene>
    <name evidence="1" type="ORF">L2E82_40076</name>
</gene>
<dbReference type="Proteomes" id="UP001055811">
    <property type="component" value="Linkage Group LG07"/>
</dbReference>
<proteinExistence type="predicted"/>
<name>A0ACB9ALP5_CICIN</name>
<reference evidence="2" key="1">
    <citation type="journal article" date="2022" name="Mol. Ecol. Resour.">
        <title>The genomes of chicory, endive, great burdock and yacon provide insights into Asteraceae palaeo-polyploidization history and plant inulin production.</title>
        <authorList>
            <person name="Fan W."/>
            <person name="Wang S."/>
            <person name="Wang H."/>
            <person name="Wang A."/>
            <person name="Jiang F."/>
            <person name="Liu H."/>
            <person name="Zhao H."/>
            <person name="Xu D."/>
            <person name="Zhang Y."/>
        </authorList>
    </citation>
    <scope>NUCLEOTIDE SEQUENCE [LARGE SCALE GENOMIC DNA]</scope>
    <source>
        <strain evidence="2">cv. Punajuju</strain>
    </source>
</reference>
<accession>A0ACB9ALP5</accession>
<reference evidence="1 2" key="2">
    <citation type="journal article" date="2022" name="Mol. Ecol. Resour.">
        <title>The genomes of chicory, endive, great burdock and yacon provide insights into Asteraceae paleo-polyploidization history and plant inulin production.</title>
        <authorList>
            <person name="Fan W."/>
            <person name="Wang S."/>
            <person name="Wang H."/>
            <person name="Wang A."/>
            <person name="Jiang F."/>
            <person name="Liu H."/>
            <person name="Zhao H."/>
            <person name="Xu D."/>
            <person name="Zhang Y."/>
        </authorList>
    </citation>
    <scope>NUCLEOTIDE SEQUENCE [LARGE SCALE GENOMIC DNA]</scope>
    <source>
        <strain evidence="2">cv. Punajuju</strain>
        <tissue evidence="1">Leaves</tissue>
    </source>
</reference>
<evidence type="ECO:0000313" key="2">
    <source>
        <dbReference type="Proteomes" id="UP001055811"/>
    </source>
</evidence>
<organism evidence="1 2">
    <name type="scientific">Cichorium intybus</name>
    <name type="common">Chicory</name>
    <dbReference type="NCBI Taxonomy" id="13427"/>
    <lineage>
        <taxon>Eukaryota</taxon>
        <taxon>Viridiplantae</taxon>
        <taxon>Streptophyta</taxon>
        <taxon>Embryophyta</taxon>
        <taxon>Tracheophyta</taxon>
        <taxon>Spermatophyta</taxon>
        <taxon>Magnoliopsida</taxon>
        <taxon>eudicotyledons</taxon>
        <taxon>Gunneridae</taxon>
        <taxon>Pentapetalae</taxon>
        <taxon>asterids</taxon>
        <taxon>campanulids</taxon>
        <taxon>Asterales</taxon>
        <taxon>Asteraceae</taxon>
        <taxon>Cichorioideae</taxon>
        <taxon>Cichorieae</taxon>
        <taxon>Cichoriinae</taxon>
        <taxon>Cichorium</taxon>
    </lineage>
</organism>
<dbReference type="EMBL" id="CM042015">
    <property type="protein sequence ID" value="KAI3710298.1"/>
    <property type="molecule type" value="Genomic_DNA"/>
</dbReference>